<evidence type="ECO:0000313" key="1">
    <source>
        <dbReference type="EMBL" id="OWJ65731.1"/>
    </source>
</evidence>
<organism evidence="1 2">
    <name type="scientific">Inquilinus limosus</name>
    <dbReference type="NCBI Taxonomy" id="171674"/>
    <lineage>
        <taxon>Bacteria</taxon>
        <taxon>Pseudomonadati</taxon>
        <taxon>Pseudomonadota</taxon>
        <taxon>Alphaproteobacteria</taxon>
        <taxon>Rhodospirillales</taxon>
        <taxon>Rhodospirillaceae</taxon>
        <taxon>Inquilinus</taxon>
    </lineage>
</organism>
<accession>A0A211ZKD1</accession>
<sequence>MARFDIRWLFPVLLLAGCAGPVVVGAAYDAKDPVDRWQAALRANSARYVCGAPLAEGREARLADALVEAQHQAEAALAKRADTTPADPEVLGDIASRRTLQERVVRDAVAERGCSDPQIMDLIGLAERLSAGQA</sequence>
<keyword evidence="2" id="KW-1185">Reference proteome</keyword>
<dbReference type="AlphaFoldDB" id="A0A211ZKD1"/>
<dbReference type="STRING" id="1122125.GCA_000423185_03773"/>
<proteinExistence type="predicted"/>
<reference evidence="2" key="1">
    <citation type="submission" date="2017-05" db="EMBL/GenBank/DDBJ databases">
        <authorList>
            <person name="Macchi M."/>
            <person name="Festa S."/>
            <person name="Coppotelli B.M."/>
            <person name="Morelli I.S."/>
        </authorList>
    </citation>
    <scope>NUCLEOTIDE SEQUENCE [LARGE SCALE GENOMIC DNA]</scope>
    <source>
        <strain evidence="2">I</strain>
    </source>
</reference>
<protein>
    <submittedName>
        <fullName evidence="1">Uncharacterized protein</fullName>
    </submittedName>
</protein>
<dbReference type="PROSITE" id="PS51257">
    <property type="entry name" value="PROKAR_LIPOPROTEIN"/>
    <property type="match status" value="1"/>
</dbReference>
<name>A0A211ZKD1_9PROT</name>
<comment type="caution">
    <text evidence="1">The sequence shown here is derived from an EMBL/GenBank/DDBJ whole genome shotgun (WGS) entry which is preliminary data.</text>
</comment>
<dbReference type="EMBL" id="NHON01000032">
    <property type="protein sequence ID" value="OWJ65731.1"/>
    <property type="molecule type" value="Genomic_DNA"/>
</dbReference>
<dbReference type="Proteomes" id="UP000196655">
    <property type="component" value="Unassembled WGS sequence"/>
</dbReference>
<dbReference type="OrthoDB" id="7359156at2"/>
<gene>
    <name evidence="1" type="ORF">BWR60_17735</name>
</gene>
<evidence type="ECO:0000313" key="2">
    <source>
        <dbReference type="Proteomes" id="UP000196655"/>
    </source>
</evidence>
<dbReference type="RefSeq" id="WP_088152362.1">
    <property type="nucleotide sequence ID" value="NZ_NHON01000032.1"/>
</dbReference>